<dbReference type="AlphaFoldDB" id="A0A7K7DPQ9"/>
<dbReference type="EMBL" id="VZSJ01037124">
    <property type="protein sequence ID" value="NWY35075.1"/>
    <property type="molecule type" value="Genomic_DNA"/>
</dbReference>
<feature type="non-terminal residue" evidence="1">
    <location>
        <position position="1"/>
    </location>
</feature>
<gene>
    <name evidence="1" type="primary">Hydin_10</name>
    <name evidence="1" type="ORF">PHEMEL_R14723</name>
</gene>
<dbReference type="GO" id="GO:0005930">
    <property type="term" value="C:axoneme"/>
    <property type="evidence" value="ECO:0007669"/>
    <property type="project" value="TreeGrafter"/>
</dbReference>
<keyword evidence="2" id="KW-1185">Reference proteome</keyword>
<evidence type="ECO:0000313" key="2">
    <source>
        <dbReference type="Proteomes" id="UP000578259"/>
    </source>
</evidence>
<comment type="caution">
    <text evidence="1">The sequence shown here is derived from an EMBL/GenBank/DDBJ whole genome shotgun (WGS) entry which is preliminary data.</text>
</comment>
<sequence>VDNEGVEATVVVKNPCNFPIEFYALDFDEQYLEKEKVRRQVHVRYHWLFHICTFLATKEQSHLAFTKSPFLGSEEMGRMVRIKGRQQADFSPWFCTAAHHKTVSFSPESTVKATGSPVSRAVLHHPGIAPSSGWHEAQQHRGLVVIIHGPPRAG</sequence>
<dbReference type="PANTHER" id="PTHR23053">
    <property type="entry name" value="DLEC1 DELETED IN LUNG AND ESOPHAGEAL CANCER 1"/>
    <property type="match status" value="1"/>
</dbReference>
<dbReference type="Proteomes" id="UP000578259">
    <property type="component" value="Unassembled WGS sequence"/>
</dbReference>
<reference evidence="1 2" key="1">
    <citation type="submission" date="2019-09" db="EMBL/GenBank/DDBJ databases">
        <title>Bird 10,000 Genomes (B10K) Project - Family phase.</title>
        <authorList>
            <person name="Zhang G."/>
        </authorList>
    </citation>
    <scope>NUCLEOTIDE SEQUENCE [LARGE SCALE GENOMIC DNA]</scope>
    <source>
        <strain evidence="1">OUT-0018</strain>
        <tissue evidence="1">Muscle</tissue>
    </source>
</reference>
<evidence type="ECO:0000313" key="1">
    <source>
        <dbReference type="EMBL" id="NWY35075.1"/>
    </source>
</evidence>
<dbReference type="GO" id="GO:1904158">
    <property type="term" value="P:axonemal central apparatus assembly"/>
    <property type="evidence" value="ECO:0007669"/>
    <property type="project" value="TreeGrafter"/>
</dbReference>
<dbReference type="GO" id="GO:0003341">
    <property type="term" value="P:cilium movement"/>
    <property type="evidence" value="ECO:0007669"/>
    <property type="project" value="TreeGrafter"/>
</dbReference>
<protein>
    <submittedName>
        <fullName evidence="1">HYDIN protein</fullName>
    </submittedName>
</protein>
<proteinExistence type="predicted"/>
<name>A0A7K7DPQ9_PHEME</name>
<accession>A0A7K7DPQ9</accession>
<feature type="non-terminal residue" evidence="1">
    <location>
        <position position="154"/>
    </location>
</feature>
<dbReference type="PANTHER" id="PTHR23053:SF0">
    <property type="entry name" value="HYDROCEPHALUS-INDUCING PROTEIN HOMOLOG"/>
    <property type="match status" value="1"/>
</dbReference>
<dbReference type="InterPro" id="IPR033305">
    <property type="entry name" value="Hydin-like"/>
</dbReference>
<organism evidence="1 2">
    <name type="scientific">Pheucticus melanocephalus</name>
    <name type="common">Black-headed grosbeak</name>
    <name type="synonym">Guiraca melanocephala</name>
    <dbReference type="NCBI Taxonomy" id="371919"/>
    <lineage>
        <taxon>Eukaryota</taxon>
        <taxon>Metazoa</taxon>
        <taxon>Chordata</taxon>
        <taxon>Craniata</taxon>
        <taxon>Vertebrata</taxon>
        <taxon>Euteleostomi</taxon>
        <taxon>Archelosauria</taxon>
        <taxon>Archosauria</taxon>
        <taxon>Dinosauria</taxon>
        <taxon>Saurischia</taxon>
        <taxon>Theropoda</taxon>
        <taxon>Coelurosauria</taxon>
        <taxon>Aves</taxon>
        <taxon>Neognathae</taxon>
        <taxon>Neoaves</taxon>
        <taxon>Telluraves</taxon>
        <taxon>Australaves</taxon>
        <taxon>Passeriformes</taxon>
        <taxon>Cardinalidae</taxon>
        <taxon>Pheucticus</taxon>
    </lineage>
</organism>